<dbReference type="EMBL" id="CAFBOF010000005">
    <property type="protein sequence ID" value="CAB4971235.1"/>
    <property type="molecule type" value="Genomic_DNA"/>
</dbReference>
<accession>A0A6J7QJY3</accession>
<reference evidence="4" key="1">
    <citation type="submission" date="2020-05" db="EMBL/GenBank/DDBJ databases">
        <authorList>
            <person name="Chiriac C."/>
            <person name="Salcher M."/>
            <person name="Ghai R."/>
            <person name="Kavagutti S V."/>
        </authorList>
    </citation>
    <scope>NUCLEOTIDE SEQUENCE</scope>
</reference>
<dbReference type="AlphaFoldDB" id="A0A6J7QJY3"/>
<proteinExistence type="predicted"/>
<evidence type="ECO:0000313" key="2">
    <source>
        <dbReference type="EMBL" id="CAB4906831.1"/>
    </source>
</evidence>
<evidence type="ECO:0000313" key="4">
    <source>
        <dbReference type="EMBL" id="CAB5018018.1"/>
    </source>
</evidence>
<protein>
    <submittedName>
        <fullName evidence="4">Unannotated protein</fullName>
    </submittedName>
</protein>
<dbReference type="EMBL" id="CAEZYK010000109">
    <property type="protein sequence ID" value="CAB4733531.1"/>
    <property type="molecule type" value="Genomic_DNA"/>
</dbReference>
<dbReference type="EMBL" id="CAFBPQ010000009">
    <property type="protein sequence ID" value="CAB5018018.1"/>
    <property type="molecule type" value="Genomic_DNA"/>
</dbReference>
<dbReference type="EMBL" id="CAFBMM010000035">
    <property type="protein sequence ID" value="CAB4906831.1"/>
    <property type="molecule type" value="Genomic_DNA"/>
</dbReference>
<evidence type="ECO:0000313" key="1">
    <source>
        <dbReference type="EMBL" id="CAB4733531.1"/>
    </source>
</evidence>
<evidence type="ECO:0000313" key="3">
    <source>
        <dbReference type="EMBL" id="CAB4971235.1"/>
    </source>
</evidence>
<name>A0A6J7QJY3_9ZZZZ</name>
<gene>
    <name evidence="1" type="ORF">UFOPK2683_01434</name>
    <name evidence="2" type="ORF">UFOPK3605_00822</name>
    <name evidence="3" type="ORF">UFOPK3897_00445</name>
    <name evidence="4" type="ORF">UFOPK4121_00473</name>
</gene>
<organism evidence="4">
    <name type="scientific">freshwater metagenome</name>
    <dbReference type="NCBI Taxonomy" id="449393"/>
    <lineage>
        <taxon>unclassified sequences</taxon>
        <taxon>metagenomes</taxon>
        <taxon>ecological metagenomes</taxon>
    </lineage>
</organism>
<sequence>MPKFSDLREAALSGRLDRFVCEVRGALVDIRAGDTVWGYLPELDVGLIAMGLAQRPRAGKKATVAVKIDRKRTRMLAADPLAASTIRRWVPDLRHGSVDLELRPRAFSVIDSWVNERNERDLEALEPFSVKTWRDAAGSTRSLSLATHDIVAPIARLLRAQEFAVGVVTPIAKEPRFVARRMRDVVVLQVCRLSSSKGRAEILAAVGSLLETRWRLERETGDPNLRFTPWLACSSRPDAEIIAFLEDLGILASWPLRGGLVDLTERSKQYWYQHLGVR</sequence>